<keyword evidence="1" id="KW-0695">RNA-directed DNA polymerase</keyword>
<dbReference type="EMBL" id="BKCJ010569622">
    <property type="protein sequence ID" value="GFB18104.1"/>
    <property type="molecule type" value="Genomic_DNA"/>
</dbReference>
<dbReference type="Gene3D" id="2.40.70.10">
    <property type="entry name" value="Acid Proteases"/>
    <property type="match status" value="1"/>
</dbReference>
<dbReference type="AlphaFoldDB" id="A0A699KZ94"/>
<proteinExistence type="predicted"/>
<keyword evidence="1" id="KW-0548">Nucleotidyltransferase</keyword>
<dbReference type="PANTHER" id="PTHR33067:SF35">
    <property type="entry name" value="ASPARTIC PEPTIDASE DDI1-TYPE DOMAIN-CONTAINING PROTEIN"/>
    <property type="match status" value="1"/>
</dbReference>
<comment type="caution">
    <text evidence="1">The sequence shown here is derived from an EMBL/GenBank/DDBJ whole genome shotgun (WGS) entry which is preliminary data.</text>
</comment>
<sequence>MPKFGPTIKSLLTNKEKLYELARTPLNDHCSAVVLKKLPEKLGDPDKFLIPCDFPGMDECLALADLGASINLMPLSVWNKLSLPELSPMCITLELGTTGRALIDVCEGELTLRVACEECSQEVLVFSMSGNPTPSTEMIVSNSSPTPTPFGDNDSLIEETEAFLAIDVEPISLEIDGCYYDLEGDILLFE</sequence>
<accession>A0A699KZ94</accession>
<protein>
    <submittedName>
        <fullName evidence="1">Reverse transcriptase domain-containing protein</fullName>
    </submittedName>
</protein>
<dbReference type="PANTHER" id="PTHR33067">
    <property type="entry name" value="RNA-DIRECTED DNA POLYMERASE-RELATED"/>
    <property type="match status" value="1"/>
</dbReference>
<keyword evidence="1" id="KW-0808">Transferase</keyword>
<name>A0A699KZ94_TANCI</name>
<dbReference type="InterPro" id="IPR021109">
    <property type="entry name" value="Peptidase_aspartic_dom_sf"/>
</dbReference>
<reference evidence="1" key="1">
    <citation type="journal article" date="2019" name="Sci. Rep.">
        <title>Draft genome of Tanacetum cinerariifolium, the natural source of mosquito coil.</title>
        <authorList>
            <person name="Yamashiro T."/>
            <person name="Shiraishi A."/>
            <person name="Satake H."/>
            <person name="Nakayama K."/>
        </authorList>
    </citation>
    <scope>NUCLEOTIDE SEQUENCE</scope>
</reference>
<gene>
    <name evidence="1" type="ORF">Tci_690075</name>
</gene>
<dbReference type="GO" id="GO:0003964">
    <property type="term" value="F:RNA-directed DNA polymerase activity"/>
    <property type="evidence" value="ECO:0007669"/>
    <property type="project" value="UniProtKB-KW"/>
</dbReference>
<evidence type="ECO:0000313" key="1">
    <source>
        <dbReference type="EMBL" id="GFB18104.1"/>
    </source>
</evidence>
<organism evidence="1">
    <name type="scientific">Tanacetum cinerariifolium</name>
    <name type="common">Dalmatian daisy</name>
    <name type="synonym">Chrysanthemum cinerariifolium</name>
    <dbReference type="NCBI Taxonomy" id="118510"/>
    <lineage>
        <taxon>Eukaryota</taxon>
        <taxon>Viridiplantae</taxon>
        <taxon>Streptophyta</taxon>
        <taxon>Embryophyta</taxon>
        <taxon>Tracheophyta</taxon>
        <taxon>Spermatophyta</taxon>
        <taxon>Magnoliopsida</taxon>
        <taxon>eudicotyledons</taxon>
        <taxon>Gunneridae</taxon>
        <taxon>Pentapetalae</taxon>
        <taxon>asterids</taxon>
        <taxon>campanulids</taxon>
        <taxon>Asterales</taxon>
        <taxon>Asteraceae</taxon>
        <taxon>Asteroideae</taxon>
        <taxon>Anthemideae</taxon>
        <taxon>Anthemidinae</taxon>
        <taxon>Tanacetum</taxon>
    </lineage>
</organism>